<accession>A0A6A6HQB6</accession>
<name>A0A6A6HQB6_VIRVR</name>
<protein>
    <submittedName>
        <fullName evidence="1">Uncharacterized protein</fullName>
    </submittedName>
</protein>
<evidence type="ECO:0000313" key="1">
    <source>
        <dbReference type="EMBL" id="KAF2239723.1"/>
    </source>
</evidence>
<reference evidence="1" key="1">
    <citation type="journal article" date="2020" name="Stud. Mycol.">
        <title>101 Dothideomycetes genomes: a test case for predicting lifestyles and emergence of pathogens.</title>
        <authorList>
            <person name="Haridas S."/>
            <person name="Albert R."/>
            <person name="Binder M."/>
            <person name="Bloem J."/>
            <person name="Labutti K."/>
            <person name="Salamov A."/>
            <person name="Andreopoulos B."/>
            <person name="Baker S."/>
            <person name="Barry K."/>
            <person name="Bills G."/>
            <person name="Bluhm B."/>
            <person name="Cannon C."/>
            <person name="Castanera R."/>
            <person name="Culley D."/>
            <person name="Daum C."/>
            <person name="Ezra D."/>
            <person name="Gonzalez J."/>
            <person name="Henrissat B."/>
            <person name="Kuo A."/>
            <person name="Liang C."/>
            <person name="Lipzen A."/>
            <person name="Lutzoni F."/>
            <person name="Magnuson J."/>
            <person name="Mondo S."/>
            <person name="Nolan M."/>
            <person name="Ohm R."/>
            <person name="Pangilinan J."/>
            <person name="Park H.-J."/>
            <person name="Ramirez L."/>
            <person name="Alfaro M."/>
            <person name="Sun H."/>
            <person name="Tritt A."/>
            <person name="Yoshinaga Y."/>
            <person name="Zwiers L.-H."/>
            <person name="Turgeon B."/>
            <person name="Goodwin S."/>
            <person name="Spatafora J."/>
            <person name="Crous P."/>
            <person name="Grigoriev I."/>
        </authorList>
    </citation>
    <scope>NUCLEOTIDE SEQUENCE</scope>
    <source>
        <strain evidence="1">Tuck. ex Michener</strain>
    </source>
</reference>
<sequence>MRELADKGSDRCMDDTIVTIPESDSTAVRNKTIIIVSGTIFSQRGSVMLKGALKDLSVLIFFGACLTLRVK</sequence>
<gene>
    <name evidence="1" type="ORF">EV356DRAFT_499936</name>
</gene>
<proteinExistence type="predicted"/>
<evidence type="ECO:0000313" key="2">
    <source>
        <dbReference type="Proteomes" id="UP000800092"/>
    </source>
</evidence>
<dbReference type="Proteomes" id="UP000800092">
    <property type="component" value="Unassembled WGS sequence"/>
</dbReference>
<organism evidence="1 2">
    <name type="scientific">Viridothelium virens</name>
    <name type="common">Speckled blister lichen</name>
    <name type="synonym">Trypethelium virens</name>
    <dbReference type="NCBI Taxonomy" id="1048519"/>
    <lineage>
        <taxon>Eukaryota</taxon>
        <taxon>Fungi</taxon>
        <taxon>Dikarya</taxon>
        <taxon>Ascomycota</taxon>
        <taxon>Pezizomycotina</taxon>
        <taxon>Dothideomycetes</taxon>
        <taxon>Dothideomycetes incertae sedis</taxon>
        <taxon>Trypetheliales</taxon>
        <taxon>Trypetheliaceae</taxon>
        <taxon>Viridothelium</taxon>
    </lineage>
</organism>
<keyword evidence="2" id="KW-1185">Reference proteome</keyword>
<dbReference type="AlphaFoldDB" id="A0A6A6HQB6"/>
<dbReference type="EMBL" id="ML991772">
    <property type="protein sequence ID" value="KAF2239723.1"/>
    <property type="molecule type" value="Genomic_DNA"/>
</dbReference>